<dbReference type="Gene3D" id="1.10.287.950">
    <property type="entry name" value="Methyl-accepting chemotaxis protein"/>
    <property type="match status" value="1"/>
</dbReference>
<protein>
    <submittedName>
        <fullName evidence="16">Methyl-accepting chemotaxis protein</fullName>
    </submittedName>
</protein>
<dbReference type="SUPFAM" id="SSF58104">
    <property type="entry name" value="Methyl-accepting chemotaxis protein (MCP) signaling domain"/>
    <property type="match status" value="1"/>
</dbReference>
<organism evidence="16 17">
    <name type="scientific">Planctobacterium marinum</name>
    <dbReference type="NCBI Taxonomy" id="1631968"/>
    <lineage>
        <taxon>Bacteria</taxon>
        <taxon>Pseudomonadati</taxon>
        <taxon>Pseudomonadota</taxon>
        <taxon>Gammaproteobacteria</taxon>
        <taxon>Alteromonadales</taxon>
        <taxon>Alteromonadaceae</taxon>
        <taxon>Planctobacterium</taxon>
    </lineage>
</organism>
<name>A0AA48HUG6_9ALTE</name>
<evidence type="ECO:0000256" key="13">
    <source>
        <dbReference type="SAM" id="Phobius"/>
    </source>
</evidence>
<gene>
    <name evidence="16" type="ORF">MACH26_37250</name>
</gene>
<dbReference type="FunFam" id="1.10.287.950:FF:000001">
    <property type="entry name" value="Methyl-accepting chemotaxis sensory transducer"/>
    <property type="match status" value="1"/>
</dbReference>
<keyword evidence="8 10" id="KW-0807">Transducer</keyword>
<evidence type="ECO:0000313" key="17">
    <source>
        <dbReference type="Proteomes" id="UP001333710"/>
    </source>
</evidence>
<keyword evidence="5 13" id="KW-0812">Transmembrane</keyword>
<reference evidence="16" key="1">
    <citation type="submission" date="2023-01" db="EMBL/GenBank/DDBJ databases">
        <title>Complete genome sequence of Planctobacterium marinum strain Dej080120_11.</title>
        <authorList>
            <person name="Ueki S."/>
            <person name="Maruyama F."/>
        </authorList>
    </citation>
    <scope>NUCLEOTIDE SEQUENCE</scope>
    <source>
        <strain evidence="16">Dej080120_11</strain>
    </source>
</reference>
<feature type="coiled-coil region" evidence="11">
    <location>
        <begin position="682"/>
        <end position="709"/>
    </location>
</feature>
<evidence type="ECO:0000256" key="6">
    <source>
        <dbReference type="ARBA" id="ARBA00022989"/>
    </source>
</evidence>
<keyword evidence="6 13" id="KW-1133">Transmembrane helix</keyword>
<dbReference type="Proteomes" id="UP001333710">
    <property type="component" value="Chromosome"/>
</dbReference>
<evidence type="ECO:0000259" key="15">
    <source>
        <dbReference type="PROSITE" id="PS50885"/>
    </source>
</evidence>
<dbReference type="Gene3D" id="3.30.450.20">
    <property type="entry name" value="PAS domain"/>
    <property type="match status" value="1"/>
</dbReference>
<evidence type="ECO:0000256" key="5">
    <source>
        <dbReference type="ARBA" id="ARBA00022692"/>
    </source>
</evidence>
<dbReference type="GO" id="GO:0005886">
    <property type="term" value="C:plasma membrane"/>
    <property type="evidence" value="ECO:0007669"/>
    <property type="project" value="UniProtKB-SubCell"/>
</dbReference>
<dbReference type="PANTHER" id="PTHR32089">
    <property type="entry name" value="METHYL-ACCEPTING CHEMOTAXIS PROTEIN MCPB"/>
    <property type="match status" value="1"/>
</dbReference>
<dbReference type="PROSITE" id="PS50111">
    <property type="entry name" value="CHEMOTAXIS_TRANSDUC_2"/>
    <property type="match status" value="1"/>
</dbReference>
<dbReference type="Pfam" id="PF00672">
    <property type="entry name" value="HAMP"/>
    <property type="match status" value="1"/>
</dbReference>
<evidence type="ECO:0000256" key="7">
    <source>
        <dbReference type="ARBA" id="ARBA00023136"/>
    </source>
</evidence>
<evidence type="ECO:0000256" key="1">
    <source>
        <dbReference type="ARBA" id="ARBA00004651"/>
    </source>
</evidence>
<dbReference type="KEGG" id="pmaw:MACH26_37250"/>
<accession>A0AA48HUG6</accession>
<keyword evidence="2" id="KW-1003">Cell membrane</keyword>
<comment type="subcellular location">
    <subcellularLocation>
        <location evidence="1">Cell membrane</location>
        <topology evidence="1">Multi-pass membrane protein</topology>
    </subcellularLocation>
</comment>
<dbReference type="SMART" id="SM00304">
    <property type="entry name" value="HAMP"/>
    <property type="match status" value="1"/>
</dbReference>
<dbReference type="InterPro" id="IPR003660">
    <property type="entry name" value="HAMP_dom"/>
</dbReference>
<dbReference type="Pfam" id="PF02743">
    <property type="entry name" value="dCache_1"/>
    <property type="match status" value="1"/>
</dbReference>
<dbReference type="InterPro" id="IPR004089">
    <property type="entry name" value="MCPsignal_dom"/>
</dbReference>
<keyword evidence="7 13" id="KW-0472">Membrane</keyword>
<dbReference type="GO" id="GO:0006935">
    <property type="term" value="P:chemotaxis"/>
    <property type="evidence" value="ECO:0007669"/>
    <property type="project" value="UniProtKB-KW"/>
</dbReference>
<dbReference type="EMBL" id="AP027272">
    <property type="protein sequence ID" value="BDX08204.1"/>
    <property type="molecule type" value="Genomic_DNA"/>
</dbReference>
<evidence type="ECO:0000256" key="4">
    <source>
        <dbReference type="ARBA" id="ARBA00022500"/>
    </source>
</evidence>
<evidence type="ECO:0000256" key="12">
    <source>
        <dbReference type="SAM" id="MobiDB-lite"/>
    </source>
</evidence>
<dbReference type="RefSeq" id="WP_338294281.1">
    <property type="nucleotide sequence ID" value="NZ_AP027272.1"/>
</dbReference>
<dbReference type="AlphaFoldDB" id="A0AA48HUG6"/>
<evidence type="ECO:0000256" key="9">
    <source>
        <dbReference type="ARBA" id="ARBA00029447"/>
    </source>
</evidence>
<feature type="region of interest" description="Disordered" evidence="12">
    <location>
        <begin position="553"/>
        <end position="572"/>
    </location>
</feature>
<sequence>MTLQSRLVSAIALIVFVALLTNVTINSSLSIAEMNEALLDQYQKDLVSKRSLVKGEIENYFHTIEGQLTALATNKTVLDASREFISAFEGYSNERAFDNQIVSKVSNYYQNQFQSEYQLQNNDSANTTAMLSGLSENALLLQHDFIVQNPNPLGNKDRLYELNNGTQYAKVHATYHETFKVFLETFAYYDVFIVDAQTGNLVYSVFKELDFATNLRSGPYAQSGIAEAFNKAVNLQPGQTWLTDFKAYLPSYNNPASFIATPVYDEGTVSAVLIFQMPISRLNDIMTHEQKWQDSGFGDSGEIYLIGEDQTLRNESRFWVEDKKAYLATLKSRGYAEVASEIQLKNTSIALQPVRTSGANKALRGQSGFEIIEDYRGVKVLSAYAAVEVGPYTWGILAEIDEEEAFAPTHELTAKIWGYSTLVTALMIAASVVLTFYLAKMLIKPLLKISDEFQALTSEDANLTTRIPESGIPEIDRIANGFNQFIEQIRKIISIVKQSAEMISSASTELSATTEQTNQAAQGQQQDAEEVTLSIQQFNQAIQEVSENSVLAANSTSEAKQNTEKNSQRAAQTSENIGLLVQEVTQSANTLQTLQTEVENINEVLVVINSIADQTNLLALNAAIEAARAGEHGRGFAVVADEVRNLASRTQESTVEIQGKIAQLTTVANNAVSSMGRASNSAEEGIELVESVNQSLQQLNQQITQLASVNSAVASASEQQKYTCDEINRNVEHVRESSTELCQASDEIARSAVGLAEIAADLQQEVGRFRT</sequence>
<keyword evidence="11" id="KW-0175">Coiled coil</keyword>
<evidence type="ECO:0000256" key="11">
    <source>
        <dbReference type="SAM" id="Coils"/>
    </source>
</evidence>
<dbReference type="CDD" id="cd06225">
    <property type="entry name" value="HAMP"/>
    <property type="match status" value="1"/>
</dbReference>
<keyword evidence="17" id="KW-1185">Reference proteome</keyword>
<evidence type="ECO:0000256" key="2">
    <source>
        <dbReference type="ARBA" id="ARBA00022475"/>
    </source>
</evidence>
<evidence type="ECO:0000256" key="3">
    <source>
        <dbReference type="ARBA" id="ARBA00022481"/>
    </source>
</evidence>
<feature type="transmembrane region" description="Helical" evidence="13">
    <location>
        <begin position="416"/>
        <end position="439"/>
    </location>
</feature>
<evidence type="ECO:0000313" key="16">
    <source>
        <dbReference type="EMBL" id="BDX08204.1"/>
    </source>
</evidence>
<dbReference type="GO" id="GO:0007165">
    <property type="term" value="P:signal transduction"/>
    <property type="evidence" value="ECO:0007669"/>
    <property type="project" value="UniProtKB-KW"/>
</dbReference>
<evidence type="ECO:0000259" key="14">
    <source>
        <dbReference type="PROSITE" id="PS50111"/>
    </source>
</evidence>
<feature type="domain" description="HAMP" evidence="15">
    <location>
        <begin position="440"/>
        <end position="494"/>
    </location>
</feature>
<proteinExistence type="inferred from homology"/>
<feature type="domain" description="Methyl-accepting transducer" evidence="14">
    <location>
        <begin position="499"/>
        <end position="735"/>
    </location>
</feature>
<dbReference type="Pfam" id="PF00015">
    <property type="entry name" value="MCPsignal"/>
    <property type="match status" value="1"/>
</dbReference>
<dbReference type="PROSITE" id="PS50885">
    <property type="entry name" value="HAMP"/>
    <property type="match status" value="1"/>
</dbReference>
<dbReference type="PANTHER" id="PTHR32089:SF39">
    <property type="entry name" value="METHYL-ACCEPTING CHEMOTAXIS PROTEIN HLYB"/>
    <property type="match status" value="1"/>
</dbReference>
<evidence type="ECO:0000256" key="8">
    <source>
        <dbReference type="ARBA" id="ARBA00023224"/>
    </source>
</evidence>
<dbReference type="InterPro" id="IPR033479">
    <property type="entry name" value="dCache_1"/>
</dbReference>
<comment type="similarity">
    <text evidence="9">Belongs to the methyl-accepting chemotaxis (MCP) protein family.</text>
</comment>
<keyword evidence="3" id="KW-0488">Methylation</keyword>
<evidence type="ECO:0000256" key="10">
    <source>
        <dbReference type="PROSITE-ProRule" id="PRU00284"/>
    </source>
</evidence>
<dbReference type="CDD" id="cd11386">
    <property type="entry name" value="MCP_signal"/>
    <property type="match status" value="1"/>
</dbReference>
<keyword evidence="4" id="KW-0145">Chemotaxis</keyword>
<dbReference type="SMART" id="SM00283">
    <property type="entry name" value="MA"/>
    <property type="match status" value="1"/>
</dbReference>